<protein>
    <submittedName>
        <fullName evidence="2">Uncharacterized protein</fullName>
    </submittedName>
</protein>
<evidence type="ECO:0000313" key="3">
    <source>
        <dbReference type="Proteomes" id="UP000199584"/>
    </source>
</evidence>
<dbReference type="OrthoDB" id="977752at2"/>
<reference evidence="3" key="1">
    <citation type="submission" date="2016-10" db="EMBL/GenBank/DDBJ databases">
        <authorList>
            <person name="Varghese N."/>
            <person name="Submissions S."/>
        </authorList>
    </citation>
    <scope>NUCLEOTIDE SEQUENCE [LARGE SCALE GENOMIC DNA]</scope>
    <source>
        <strain evidence="3">DSM 3669</strain>
    </source>
</reference>
<dbReference type="EMBL" id="FOYM01000023">
    <property type="protein sequence ID" value="SFR11635.1"/>
    <property type="molecule type" value="Genomic_DNA"/>
</dbReference>
<dbReference type="AlphaFoldDB" id="A0A1I6E1R5"/>
<evidence type="ECO:0000313" key="2">
    <source>
        <dbReference type="EMBL" id="SFR11635.1"/>
    </source>
</evidence>
<keyword evidence="1" id="KW-0812">Transmembrane</keyword>
<proteinExistence type="predicted"/>
<organism evidence="2 3">
    <name type="scientific">Desulfoscipio geothermicus DSM 3669</name>
    <dbReference type="NCBI Taxonomy" id="1121426"/>
    <lineage>
        <taxon>Bacteria</taxon>
        <taxon>Bacillati</taxon>
        <taxon>Bacillota</taxon>
        <taxon>Clostridia</taxon>
        <taxon>Eubacteriales</taxon>
        <taxon>Desulfallaceae</taxon>
        <taxon>Desulfoscipio</taxon>
    </lineage>
</organism>
<feature type="transmembrane region" description="Helical" evidence="1">
    <location>
        <begin position="31"/>
        <end position="54"/>
    </location>
</feature>
<keyword evidence="3" id="KW-1185">Reference proteome</keyword>
<name>A0A1I6E1R5_9FIRM</name>
<keyword evidence="1" id="KW-1133">Transmembrane helix</keyword>
<dbReference type="Proteomes" id="UP000199584">
    <property type="component" value="Unassembled WGS sequence"/>
</dbReference>
<dbReference type="STRING" id="39060.SAMN05660706_12327"/>
<dbReference type="RefSeq" id="WP_092485233.1">
    <property type="nucleotide sequence ID" value="NZ_FOYM01000023.1"/>
</dbReference>
<gene>
    <name evidence="2" type="ORF">SAMN05660706_12327</name>
</gene>
<sequence>MAPPAAGYIAKALARAFISGVVPEPEQVVKFILLAMLLPLTLLALIFAGPIVVYEHVPVAPPARVKLYVDAAKEVTASTKSPCDDGVDLIDWQQMIAIDAVRLKQNFKKVTKSRAESLAESFIEQDGT</sequence>
<accession>A0A1I6E1R5</accession>
<keyword evidence="1" id="KW-0472">Membrane</keyword>
<evidence type="ECO:0000256" key="1">
    <source>
        <dbReference type="SAM" id="Phobius"/>
    </source>
</evidence>